<evidence type="ECO:0000313" key="3">
    <source>
        <dbReference type="Proteomes" id="UP000033815"/>
    </source>
</evidence>
<dbReference type="GO" id="GO:0032259">
    <property type="term" value="P:methylation"/>
    <property type="evidence" value="ECO:0007669"/>
    <property type="project" value="UniProtKB-KW"/>
</dbReference>
<gene>
    <name evidence="2" type="ORF">UW25_C0002G0026</name>
</gene>
<dbReference type="GO" id="GO:0008757">
    <property type="term" value="F:S-adenosylmethionine-dependent methyltransferase activity"/>
    <property type="evidence" value="ECO:0007669"/>
    <property type="project" value="InterPro"/>
</dbReference>
<dbReference type="EMBL" id="LCHP01000002">
    <property type="protein sequence ID" value="KKT37080.1"/>
    <property type="molecule type" value="Genomic_DNA"/>
</dbReference>
<accession>A0A837IAQ7</accession>
<reference evidence="2 3" key="1">
    <citation type="journal article" date="2015" name="Nature">
        <title>rRNA introns, odd ribosomes, and small enigmatic genomes across a large radiation of phyla.</title>
        <authorList>
            <person name="Brown C.T."/>
            <person name="Hug L.A."/>
            <person name="Thomas B.C."/>
            <person name="Sharon I."/>
            <person name="Castelle C.J."/>
            <person name="Singh A."/>
            <person name="Wilkins M.J."/>
            <person name="Williams K.H."/>
            <person name="Banfield J.F."/>
        </authorList>
    </citation>
    <scope>NUCLEOTIDE SEQUENCE [LARGE SCALE GENOMIC DNA]</scope>
</reference>
<organism evidence="2 3">
    <name type="scientific">Candidatus Nomurabacteria bacterium GW2011_GWB1_44_12</name>
    <dbReference type="NCBI Taxonomy" id="1618748"/>
    <lineage>
        <taxon>Bacteria</taxon>
        <taxon>Candidatus Nomuraibacteriota</taxon>
    </lineage>
</organism>
<dbReference type="CDD" id="cd02440">
    <property type="entry name" value="AdoMet_MTases"/>
    <property type="match status" value="1"/>
</dbReference>
<dbReference type="Pfam" id="PF08241">
    <property type="entry name" value="Methyltransf_11"/>
    <property type="match status" value="1"/>
</dbReference>
<proteinExistence type="predicted"/>
<evidence type="ECO:0000259" key="1">
    <source>
        <dbReference type="Pfam" id="PF08241"/>
    </source>
</evidence>
<keyword evidence="2" id="KW-0808">Transferase</keyword>
<dbReference type="InterPro" id="IPR029063">
    <property type="entry name" value="SAM-dependent_MTases_sf"/>
</dbReference>
<evidence type="ECO:0000313" key="2">
    <source>
        <dbReference type="EMBL" id="KKT37080.1"/>
    </source>
</evidence>
<protein>
    <submittedName>
        <fullName evidence="2">Type 11 methyltransferase</fullName>
    </submittedName>
</protein>
<dbReference type="Gene3D" id="3.40.50.150">
    <property type="entry name" value="Vaccinia Virus protein VP39"/>
    <property type="match status" value="1"/>
</dbReference>
<keyword evidence="2" id="KW-0489">Methyltransferase</keyword>
<comment type="caution">
    <text evidence="2">The sequence shown here is derived from an EMBL/GenBank/DDBJ whole genome shotgun (WGS) entry which is preliminary data.</text>
</comment>
<dbReference type="AlphaFoldDB" id="A0A837IAQ7"/>
<feature type="domain" description="Methyltransferase type 11" evidence="1">
    <location>
        <begin position="41"/>
        <end position="135"/>
    </location>
</feature>
<sequence length="242" mass="27310">MKDYLKKILGLGVIGTSNGPDNDAWVIERIKEIPDGWRILDAGAGECEFKKYCSNLNYVSQDFAKYNGKGNNVGIQMGEWDNSNIDIVSDITSIPEPDGSFDAILCTSVFEHIADPISAVKEFSRLLKKGGILILTAPFTSMTHFAPYHFSTGFNRYFFEEILPRYGLSISEIKMNGNFFDATAEKIYILPEITKRYTTASYTLLDRIISVLVLIWLSRFAKKDIGSNELLAFRVYLRAVKK</sequence>
<dbReference type="SUPFAM" id="SSF53335">
    <property type="entry name" value="S-adenosyl-L-methionine-dependent methyltransferases"/>
    <property type="match status" value="1"/>
</dbReference>
<dbReference type="Proteomes" id="UP000033815">
    <property type="component" value="Unassembled WGS sequence"/>
</dbReference>
<name>A0A837IAQ7_9BACT</name>
<dbReference type="InterPro" id="IPR013216">
    <property type="entry name" value="Methyltransf_11"/>
</dbReference>